<dbReference type="Pfam" id="PF02826">
    <property type="entry name" value="2-Hacid_dh_C"/>
    <property type="match status" value="1"/>
</dbReference>
<keyword evidence="8" id="KW-1185">Reference proteome</keyword>
<reference evidence="8" key="1">
    <citation type="submission" date="2023-07" db="EMBL/GenBank/DDBJ databases">
        <title>30 novel species of actinomycetes from the DSMZ collection.</title>
        <authorList>
            <person name="Nouioui I."/>
        </authorList>
    </citation>
    <scope>NUCLEOTIDE SEQUENCE [LARGE SCALE GENOMIC DNA]</scope>
    <source>
        <strain evidence="8">DSM 41886</strain>
    </source>
</reference>
<comment type="caution">
    <text evidence="7">The sequence shown here is derived from an EMBL/GenBank/DDBJ whole genome shotgun (WGS) entry which is preliminary data.</text>
</comment>
<dbReference type="Pfam" id="PF00389">
    <property type="entry name" value="2-Hacid_dh"/>
    <property type="match status" value="1"/>
</dbReference>
<evidence type="ECO:0000313" key="8">
    <source>
        <dbReference type="Proteomes" id="UP001183615"/>
    </source>
</evidence>
<evidence type="ECO:0000256" key="1">
    <source>
        <dbReference type="ARBA" id="ARBA00005854"/>
    </source>
</evidence>
<comment type="similarity">
    <text evidence="1 4">Belongs to the D-isomer specific 2-hydroxyacid dehydrogenase family.</text>
</comment>
<dbReference type="InterPro" id="IPR050223">
    <property type="entry name" value="D-isomer_2-hydroxyacid_DH"/>
</dbReference>
<feature type="domain" description="D-isomer specific 2-hydroxyacid dehydrogenase NAD-binding" evidence="6">
    <location>
        <begin position="113"/>
        <end position="275"/>
    </location>
</feature>
<proteinExistence type="inferred from homology"/>
<dbReference type="InterPro" id="IPR006140">
    <property type="entry name" value="D-isomer_DH_NAD-bd"/>
</dbReference>
<dbReference type="Proteomes" id="UP001183615">
    <property type="component" value="Unassembled WGS sequence"/>
</dbReference>
<name>A0ABU2RZ65_9ACTN</name>
<evidence type="ECO:0000256" key="3">
    <source>
        <dbReference type="ARBA" id="ARBA00023027"/>
    </source>
</evidence>
<dbReference type="Gene3D" id="3.40.50.720">
    <property type="entry name" value="NAD(P)-binding Rossmann-like Domain"/>
    <property type="match status" value="2"/>
</dbReference>
<evidence type="ECO:0000313" key="7">
    <source>
        <dbReference type="EMBL" id="MDT0442059.1"/>
    </source>
</evidence>
<evidence type="ECO:0000259" key="6">
    <source>
        <dbReference type="Pfam" id="PF02826"/>
    </source>
</evidence>
<dbReference type="InterPro" id="IPR036291">
    <property type="entry name" value="NAD(P)-bd_dom_sf"/>
</dbReference>
<dbReference type="PANTHER" id="PTHR10996:SF178">
    <property type="entry name" value="2-HYDROXYACID DEHYDROGENASE YGL185C-RELATED"/>
    <property type="match status" value="1"/>
</dbReference>
<dbReference type="EMBL" id="JAVREV010000002">
    <property type="protein sequence ID" value="MDT0442059.1"/>
    <property type="molecule type" value="Genomic_DNA"/>
</dbReference>
<gene>
    <name evidence="7" type="ORF">RM779_05520</name>
</gene>
<keyword evidence="2 4" id="KW-0560">Oxidoreductase</keyword>
<dbReference type="SUPFAM" id="SSF52283">
    <property type="entry name" value="Formate/glycerate dehydrogenase catalytic domain-like"/>
    <property type="match status" value="1"/>
</dbReference>
<evidence type="ECO:0000259" key="5">
    <source>
        <dbReference type="Pfam" id="PF00389"/>
    </source>
</evidence>
<organism evidence="7 8">
    <name type="scientific">Streptomyces johnsoniae</name>
    <dbReference type="NCBI Taxonomy" id="3075532"/>
    <lineage>
        <taxon>Bacteria</taxon>
        <taxon>Bacillati</taxon>
        <taxon>Actinomycetota</taxon>
        <taxon>Actinomycetes</taxon>
        <taxon>Kitasatosporales</taxon>
        <taxon>Streptomycetaceae</taxon>
        <taxon>Streptomyces</taxon>
    </lineage>
</organism>
<sequence>MTLAFANNRTAPGTLLLISQDEVPGDLLSRLDSLVRPVWRPDGDDLTGDGIEILVTANRDLGGTELAKLPDLRLVVTTGTAYDYVDTAYCEANGIAVCNTPGYTGSSVAEHAIALYLAANRHLTALDGALRTGAEAPGRTALELAGRTAGVVGAGDIGARICAMAQGLGMRARFANRSPRTVPGAVQVDLEELLATSDVVFLCLPLTAESHHLLNHRTFSLMRPSAFVVNISSDELIDPKALAAALENGSIAGAGLDVIGSAEPYLGLPNVVLTPARGWYTAEGVHRRAATWLGTIESALAGRPAHRVV</sequence>
<accession>A0ABU2RZ65</accession>
<dbReference type="CDD" id="cd05198">
    <property type="entry name" value="formate_dh_like"/>
    <property type="match status" value="1"/>
</dbReference>
<feature type="domain" description="D-isomer specific 2-hydroxyacid dehydrogenase catalytic" evidence="5">
    <location>
        <begin position="51"/>
        <end position="308"/>
    </location>
</feature>
<keyword evidence="3" id="KW-0520">NAD</keyword>
<protein>
    <submittedName>
        <fullName evidence="7">D-isomer specific 2-hydroxyacid dehydrogenase family protein</fullName>
    </submittedName>
</protein>
<dbReference type="InterPro" id="IPR006139">
    <property type="entry name" value="D-isomer_2_OHA_DH_cat_dom"/>
</dbReference>
<dbReference type="PANTHER" id="PTHR10996">
    <property type="entry name" value="2-HYDROXYACID DEHYDROGENASE-RELATED"/>
    <property type="match status" value="1"/>
</dbReference>
<evidence type="ECO:0000256" key="4">
    <source>
        <dbReference type="RuleBase" id="RU003719"/>
    </source>
</evidence>
<evidence type="ECO:0000256" key="2">
    <source>
        <dbReference type="ARBA" id="ARBA00023002"/>
    </source>
</evidence>
<dbReference type="SUPFAM" id="SSF51735">
    <property type="entry name" value="NAD(P)-binding Rossmann-fold domains"/>
    <property type="match status" value="1"/>
</dbReference>